<name>A0ABP3UN69_9CLOT</name>
<dbReference type="NCBIfam" id="TIGR00317">
    <property type="entry name" value="cobS"/>
    <property type="match status" value="1"/>
</dbReference>
<evidence type="ECO:0000256" key="7">
    <source>
        <dbReference type="ARBA" id="ARBA00022475"/>
    </source>
</evidence>
<evidence type="ECO:0000256" key="6">
    <source>
        <dbReference type="ARBA" id="ARBA00015850"/>
    </source>
</evidence>
<keyword evidence="9 19" id="KW-0808">Transferase</keyword>
<evidence type="ECO:0000256" key="10">
    <source>
        <dbReference type="ARBA" id="ARBA00022692"/>
    </source>
</evidence>
<keyword evidence="21" id="KW-1185">Reference proteome</keyword>
<evidence type="ECO:0000256" key="1">
    <source>
        <dbReference type="ARBA" id="ARBA00001946"/>
    </source>
</evidence>
<keyword evidence="10 19" id="KW-0812">Transmembrane</keyword>
<feature type="transmembrane region" description="Helical" evidence="19">
    <location>
        <begin position="178"/>
        <end position="195"/>
    </location>
</feature>
<evidence type="ECO:0000256" key="15">
    <source>
        <dbReference type="ARBA" id="ARBA00032605"/>
    </source>
</evidence>
<evidence type="ECO:0000313" key="20">
    <source>
        <dbReference type="EMBL" id="GAA0739314.1"/>
    </source>
</evidence>
<evidence type="ECO:0000313" key="21">
    <source>
        <dbReference type="Proteomes" id="UP001501510"/>
    </source>
</evidence>
<keyword evidence="7 19" id="KW-1003">Cell membrane</keyword>
<protein>
    <recommendedName>
        <fullName evidence="6 19">Adenosylcobinamide-GDP ribazoletransferase</fullName>
        <ecNumber evidence="5 19">2.7.8.26</ecNumber>
    </recommendedName>
    <alternativeName>
        <fullName evidence="16 19">Cobalamin synthase</fullName>
    </alternativeName>
    <alternativeName>
        <fullName evidence="15 19">Cobalamin-5'-phosphate synthase</fullName>
    </alternativeName>
</protein>
<comment type="function">
    <text evidence="14 19">Joins adenosylcobinamide-GDP and alpha-ribazole to generate adenosylcobalamin (Ado-cobalamin). Also synthesizes adenosylcobalamin 5'-phosphate from adenosylcobinamide-GDP and alpha-ribazole 5'-phosphate.</text>
</comment>
<dbReference type="RefSeq" id="WP_343760901.1">
    <property type="nucleotide sequence ID" value="NZ_BAAACG010000008.1"/>
</dbReference>
<comment type="catalytic activity">
    <reaction evidence="17 19">
        <text>alpha-ribazole + adenosylcob(III)inamide-GDP = adenosylcob(III)alamin + GMP + H(+)</text>
        <dbReference type="Rhea" id="RHEA:16049"/>
        <dbReference type="ChEBI" id="CHEBI:10329"/>
        <dbReference type="ChEBI" id="CHEBI:15378"/>
        <dbReference type="ChEBI" id="CHEBI:18408"/>
        <dbReference type="ChEBI" id="CHEBI:58115"/>
        <dbReference type="ChEBI" id="CHEBI:60487"/>
        <dbReference type="EC" id="2.7.8.26"/>
    </reaction>
</comment>
<evidence type="ECO:0000256" key="5">
    <source>
        <dbReference type="ARBA" id="ARBA00013200"/>
    </source>
</evidence>
<comment type="pathway">
    <text evidence="3 19">Cofactor biosynthesis; adenosylcobalamin biosynthesis; adenosylcobalamin from cob(II)yrinate a,c-diamide: step 7/7.</text>
</comment>
<dbReference type="Pfam" id="PF02654">
    <property type="entry name" value="CobS"/>
    <property type="match status" value="1"/>
</dbReference>
<dbReference type="PANTHER" id="PTHR34148:SF1">
    <property type="entry name" value="ADENOSYLCOBINAMIDE-GDP RIBAZOLETRANSFERASE"/>
    <property type="match status" value="1"/>
</dbReference>
<keyword evidence="13 19" id="KW-0472">Membrane</keyword>
<dbReference type="HAMAP" id="MF_00719">
    <property type="entry name" value="CobS"/>
    <property type="match status" value="1"/>
</dbReference>
<feature type="transmembrane region" description="Helical" evidence="19">
    <location>
        <begin position="137"/>
        <end position="157"/>
    </location>
</feature>
<dbReference type="EMBL" id="BAAACG010000008">
    <property type="protein sequence ID" value="GAA0739314.1"/>
    <property type="molecule type" value="Genomic_DNA"/>
</dbReference>
<comment type="catalytic activity">
    <reaction evidence="18 19">
        <text>alpha-ribazole 5'-phosphate + adenosylcob(III)inamide-GDP = adenosylcob(III)alamin 5'-phosphate + GMP + H(+)</text>
        <dbReference type="Rhea" id="RHEA:23560"/>
        <dbReference type="ChEBI" id="CHEBI:15378"/>
        <dbReference type="ChEBI" id="CHEBI:57918"/>
        <dbReference type="ChEBI" id="CHEBI:58115"/>
        <dbReference type="ChEBI" id="CHEBI:60487"/>
        <dbReference type="ChEBI" id="CHEBI:60493"/>
        <dbReference type="EC" id="2.7.8.26"/>
    </reaction>
</comment>
<keyword evidence="8 19" id="KW-0169">Cobalamin biosynthesis</keyword>
<keyword evidence="11 19" id="KW-0460">Magnesium</keyword>
<evidence type="ECO:0000256" key="16">
    <source>
        <dbReference type="ARBA" id="ARBA00032853"/>
    </source>
</evidence>
<evidence type="ECO:0000256" key="17">
    <source>
        <dbReference type="ARBA" id="ARBA00048623"/>
    </source>
</evidence>
<dbReference type="InterPro" id="IPR003805">
    <property type="entry name" value="CobS"/>
</dbReference>
<dbReference type="PANTHER" id="PTHR34148">
    <property type="entry name" value="ADENOSYLCOBINAMIDE-GDP RIBAZOLETRANSFERASE"/>
    <property type="match status" value="1"/>
</dbReference>
<feature type="transmembrane region" description="Helical" evidence="19">
    <location>
        <begin position="231"/>
        <end position="252"/>
    </location>
</feature>
<evidence type="ECO:0000256" key="4">
    <source>
        <dbReference type="ARBA" id="ARBA00010561"/>
    </source>
</evidence>
<evidence type="ECO:0000256" key="9">
    <source>
        <dbReference type="ARBA" id="ARBA00022679"/>
    </source>
</evidence>
<keyword evidence="12 19" id="KW-1133">Transmembrane helix</keyword>
<comment type="similarity">
    <text evidence="4 19">Belongs to the CobS family.</text>
</comment>
<comment type="caution">
    <text evidence="20">The sequence shown here is derived from an EMBL/GenBank/DDBJ whole genome shotgun (WGS) entry which is preliminary data.</text>
</comment>
<dbReference type="Proteomes" id="UP001501510">
    <property type="component" value="Unassembled WGS sequence"/>
</dbReference>
<feature type="transmembrane region" description="Helical" evidence="19">
    <location>
        <begin position="201"/>
        <end position="219"/>
    </location>
</feature>
<evidence type="ECO:0000256" key="19">
    <source>
        <dbReference type="HAMAP-Rule" id="MF_00719"/>
    </source>
</evidence>
<dbReference type="EC" id="2.7.8.26" evidence="5 19"/>
<evidence type="ECO:0000256" key="13">
    <source>
        <dbReference type="ARBA" id="ARBA00023136"/>
    </source>
</evidence>
<evidence type="ECO:0000256" key="3">
    <source>
        <dbReference type="ARBA" id="ARBA00004663"/>
    </source>
</evidence>
<evidence type="ECO:0000256" key="18">
    <source>
        <dbReference type="ARBA" id="ARBA00049504"/>
    </source>
</evidence>
<gene>
    <name evidence="19 20" type="primary">cobS</name>
    <name evidence="20" type="ORF">GCM10008906_17910</name>
</gene>
<feature type="transmembrane region" description="Helical" evidence="19">
    <location>
        <begin position="34"/>
        <end position="56"/>
    </location>
</feature>
<reference evidence="21" key="1">
    <citation type="journal article" date="2019" name="Int. J. Syst. Evol. Microbiol.">
        <title>The Global Catalogue of Microorganisms (GCM) 10K type strain sequencing project: providing services to taxonomists for standard genome sequencing and annotation.</title>
        <authorList>
            <consortium name="The Broad Institute Genomics Platform"/>
            <consortium name="The Broad Institute Genome Sequencing Center for Infectious Disease"/>
            <person name="Wu L."/>
            <person name="Ma J."/>
        </authorList>
    </citation>
    <scope>NUCLEOTIDE SEQUENCE [LARGE SCALE GENOMIC DNA]</scope>
    <source>
        <strain evidence="21">JCM 1407</strain>
    </source>
</reference>
<comment type="subcellular location">
    <subcellularLocation>
        <location evidence="2 19">Cell membrane</location>
        <topology evidence="2 19">Multi-pass membrane protein</topology>
    </subcellularLocation>
</comment>
<comment type="cofactor">
    <cofactor evidence="1 19">
        <name>Mg(2+)</name>
        <dbReference type="ChEBI" id="CHEBI:18420"/>
    </cofactor>
</comment>
<evidence type="ECO:0000256" key="14">
    <source>
        <dbReference type="ARBA" id="ARBA00025228"/>
    </source>
</evidence>
<feature type="transmembrane region" description="Helical" evidence="19">
    <location>
        <begin position="62"/>
        <end position="89"/>
    </location>
</feature>
<sequence>MKTILNDFLLMIQFFTRIPVNLELKCEKSNFKRAAFFLPIVGILIGGIQFLVSIIFKGYIPIRVNVVIVLSLGIIITGALHLDGFADVFDGFFSLKDKLKIIEVMKDSRVGTFGAAAIILNLFLKLEGLSYLFKYDFYFPLILIPMLGKNSILFLCLSNKTAKKNGSGNIFIGNMSKILVILSTAISIIICTYFIGIIKAISLIGIILIAMYFYYLLCVKKIDGFTGDTLGAANEITELVVIIALCVMVKLAV</sequence>
<evidence type="ECO:0000256" key="8">
    <source>
        <dbReference type="ARBA" id="ARBA00022573"/>
    </source>
</evidence>
<organism evidence="20 21">
    <name type="scientific">Clostridium oceanicum</name>
    <dbReference type="NCBI Taxonomy" id="1543"/>
    <lineage>
        <taxon>Bacteria</taxon>
        <taxon>Bacillati</taxon>
        <taxon>Bacillota</taxon>
        <taxon>Clostridia</taxon>
        <taxon>Eubacteriales</taxon>
        <taxon>Clostridiaceae</taxon>
        <taxon>Clostridium</taxon>
    </lineage>
</organism>
<proteinExistence type="inferred from homology"/>
<accession>A0ABP3UN69</accession>
<evidence type="ECO:0000256" key="12">
    <source>
        <dbReference type="ARBA" id="ARBA00022989"/>
    </source>
</evidence>
<evidence type="ECO:0000256" key="2">
    <source>
        <dbReference type="ARBA" id="ARBA00004651"/>
    </source>
</evidence>
<evidence type="ECO:0000256" key="11">
    <source>
        <dbReference type="ARBA" id="ARBA00022842"/>
    </source>
</evidence>